<dbReference type="EMBL" id="UYWY01019561">
    <property type="protein sequence ID" value="VDM38143.1"/>
    <property type="molecule type" value="Genomic_DNA"/>
</dbReference>
<keyword evidence="13" id="KW-1185">Reference proteome</keyword>
<evidence type="ECO:0000256" key="2">
    <source>
        <dbReference type="ARBA" id="ARBA00022468"/>
    </source>
</evidence>
<keyword evidence="5" id="KW-0007">Acetylation</keyword>
<dbReference type="Proteomes" id="UP000050794">
    <property type="component" value="Unassembled WGS sequence"/>
</dbReference>
<evidence type="ECO:0000259" key="11">
    <source>
        <dbReference type="PROSITE" id="PS50086"/>
    </source>
</evidence>
<dbReference type="SUPFAM" id="SSF47923">
    <property type="entry name" value="Ypt/Rab-GAP domain of gyp1p"/>
    <property type="match status" value="2"/>
</dbReference>
<evidence type="ECO:0000256" key="9">
    <source>
        <dbReference type="ARBA" id="ARBA00082539"/>
    </source>
</evidence>
<dbReference type="WBParaSite" id="TCNE_0000682201-mRNA-1">
    <property type="protein sequence ID" value="TCNE_0000682201-mRNA-1"/>
    <property type="gene ID" value="TCNE_0000682201"/>
</dbReference>
<dbReference type="PANTHER" id="PTHR22957">
    <property type="entry name" value="TBC1 DOMAIN FAMILY MEMBER GTPASE-ACTIVATING PROTEIN"/>
    <property type="match status" value="1"/>
</dbReference>
<keyword evidence="3" id="KW-0963">Cytoplasm</keyword>
<evidence type="ECO:0000313" key="14">
    <source>
        <dbReference type="WBParaSite" id="TCNE_0000682201-mRNA-1"/>
    </source>
</evidence>
<reference evidence="14" key="1">
    <citation type="submission" date="2016-06" db="UniProtKB">
        <authorList>
            <consortium name="WormBaseParasite"/>
        </authorList>
    </citation>
    <scope>IDENTIFICATION</scope>
</reference>
<protein>
    <recommendedName>
        <fullName evidence="8">TBC1 domain family member 15</fullName>
    </recommendedName>
    <alternativeName>
        <fullName evidence="9">GTPase-activating protein RAB7</fullName>
    </alternativeName>
</protein>
<evidence type="ECO:0000256" key="1">
    <source>
        <dbReference type="ARBA" id="ARBA00004496"/>
    </source>
</evidence>
<keyword evidence="2" id="KW-0343">GTPase activation</keyword>
<evidence type="ECO:0000256" key="3">
    <source>
        <dbReference type="ARBA" id="ARBA00022490"/>
    </source>
</evidence>
<dbReference type="InterPro" id="IPR035969">
    <property type="entry name" value="Rab-GAP_TBC_sf"/>
</dbReference>
<reference evidence="12 13" key="2">
    <citation type="submission" date="2018-11" db="EMBL/GenBank/DDBJ databases">
        <authorList>
            <consortium name="Pathogen Informatics"/>
        </authorList>
    </citation>
    <scope>NUCLEOTIDE SEQUENCE [LARGE SCALE GENOMIC DNA]</scope>
</reference>
<dbReference type="GO" id="GO:0005737">
    <property type="term" value="C:cytoplasm"/>
    <property type="evidence" value="ECO:0007669"/>
    <property type="project" value="UniProtKB-SubCell"/>
</dbReference>
<feature type="coiled-coil region" evidence="10">
    <location>
        <begin position="244"/>
        <end position="271"/>
    </location>
</feature>
<dbReference type="GO" id="GO:0005096">
    <property type="term" value="F:GTPase activator activity"/>
    <property type="evidence" value="ECO:0007669"/>
    <property type="project" value="UniProtKB-KW"/>
</dbReference>
<dbReference type="Gene3D" id="1.10.472.80">
    <property type="entry name" value="Ypt/Rab-GAP domain of gyp1p, domain 3"/>
    <property type="match status" value="1"/>
</dbReference>
<evidence type="ECO:0000313" key="12">
    <source>
        <dbReference type="EMBL" id="VDM38143.1"/>
    </source>
</evidence>
<accession>A0A183UEA2</accession>
<gene>
    <name evidence="12" type="ORF">TCNE_LOCUS6822</name>
</gene>
<dbReference type="FunFam" id="1.10.8.270:FF:000005">
    <property type="entry name" value="TBC1 domain family member 15"/>
    <property type="match status" value="1"/>
</dbReference>
<organism evidence="13 14">
    <name type="scientific">Toxocara canis</name>
    <name type="common">Canine roundworm</name>
    <dbReference type="NCBI Taxonomy" id="6265"/>
    <lineage>
        <taxon>Eukaryota</taxon>
        <taxon>Metazoa</taxon>
        <taxon>Ecdysozoa</taxon>
        <taxon>Nematoda</taxon>
        <taxon>Chromadorea</taxon>
        <taxon>Rhabditida</taxon>
        <taxon>Spirurina</taxon>
        <taxon>Ascaridomorpha</taxon>
        <taxon>Ascaridoidea</taxon>
        <taxon>Toxocaridae</taxon>
        <taxon>Toxocara</taxon>
    </lineage>
</organism>
<keyword evidence="10" id="KW-0175">Coiled coil</keyword>
<dbReference type="FunFam" id="1.10.472.80:FF:000005">
    <property type="entry name" value="TBC1 domain family member 15"/>
    <property type="match status" value="1"/>
</dbReference>
<evidence type="ECO:0000256" key="8">
    <source>
        <dbReference type="ARBA" id="ARBA00067480"/>
    </source>
</evidence>
<evidence type="ECO:0000256" key="4">
    <source>
        <dbReference type="ARBA" id="ARBA00022553"/>
    </source>
</evidence>
<name>A0A183UEA2_TOXCA</name>
<evidence type="ECO:0000256" key="6">
    <source>
        <dbReference type="ARBA" id="ARBA00055283"/>
    </source>
</evidence>
<dbReference type="PANTHER" id="PTHR22957:SF645">
    <property type="entry name" value="LD27216P"/>
    <property type="match status" value="1"/>
</dbReference>
<proteinExistence type="predicted"/>
<dbReference type="SMART" id="SM00164">
    <property type="entry name" value="TBC"/>
    <property type="match status" value="1"/>
</dbReference>
<evidence type="ECO:0000256" key="7">
    <source>
        <dbReference type="ARBA" id="ARBA00065268"/>
    </source>
</evidence>
<evidence type="ECO:0000256" key="10">
    <source>
        <dbReference type="SAM" id="Coils"/>
    </source>
</evidence>
<dbReference type="Pfam" id="PF12068">
    <property type="entry name" value="PH_RBD"/>
    <property type="match status" value="1"/>
</dbReference>
<dbReference type="InterPro" id="IPR000195">
    <property type="entry name" value="Rab-GAP-TBC_dom"/>
</dbReference>
<keyword evidence="4" id="KW-0597">Phosphoprotein</keyword>
<dbReference type="Gene3D" id="1.10.8.270">
    <property type="entry name" value="putative rabgap domain of human tbc1 domain family member 14 like domains"/>
    <property type="match status" value="1"/>
</dbReference>
<comment type="function">
    <text evidence="6">Acts as a GTPase activating protein for RAB7A. Does not act on RAB4, RAB5 or RAB6.</text>
</comment>
<dbReference type="InterPro" id="IPR021935">
    <property type="entry name" value="SGSM1/2_RBD"/>
</dbReference>
<dbReference type="Pfam" id="PF00566">
    <property type="entry name" value="RabGAP-TBC"/>
    <property type="match status" value="1"/>
</dbReference>
<dbReference type="AlphaFoldDB" id="A0A183UEA2"/>
<comment type="subcellular location">
    <subcellularLocation>
        <location evidence="1">Cytoplasm</location>
    </subcellularLocation>
</comment>
<evidence type="ECO:0000256" key="5">
    <source>
        <dbReference type="ARBA" id="ARBA00022990"/>
    </source>
</evidence>
<comment type="subunit">
    <text evidence="7">Interacts with non-phosphorylated form of RAB8A; phosphorylation of RAB8A at 'Thr-72' disrupts this interaction. Interacts with ARMC12.</text>
</comment>
<dbReference type="PROSITE" id="PS50086">
    <property type="entry name" value="TBC_RABGAP"/>
    <property type="match status" value="1"/>
</dbReference>
<evidence type="ECO:0000313" key="13">
    <source>
        <dbReference type="Proteomes" id="UP000050794"/>
    </source>
</evidence>
<feature type="domain" description="Rab-GAP TBC" evidence="11">
    <location>
        <begin position="322"/>
        <end position="532"/>
    </location>
</feature>
<sequence length="617" mass="71030">MIPAYLIYRHYQKKKENPTMDSIRGCEFTYLSSLINDRETFSLQGVAAKRISEGEENEECFINGKLSLVEKANGVMIDWCPIEEDGWVLTNGDDADTSLSRTPDSGDSRQDTNSMKFSVDIKDLRSFQCVEPKKGCPWIRFISKDGAGYIPLYFRQGGISSFIEHLQRYATLKRSAREANLVLFTDERIEAFEQSVSILNLNSDFFSRIMAQPYATAMTGLGKVADFVQDQVISSLLDSDPISAEEQIKAMRELREQEEEAAGRLRLHNDAGFELVTQLDLPQRPEFSREKPLTEDVWKRHKNSDGSFKDVHSLKVLIFRGGLTPSLRKEAWKYLLGVYDWNKSAADNFALKKKHEEDYFRMKLQWKTISADQESRFSGFSARRAQIDKDVVRTDRTHSFFGGNDNVNVNMLSDILMTYCMYNFDLGYVQGMSDYLSPLLVIMQNEVDAFWAFVALMQRVHGNFEMDQVIMKKQLMDLRDLLMVVNPTLANYLESHQSDDMYFCFRWVLVSFKREFSFDDILKLWEVLWTDLPCANFHLLMCVAILDKQMNFITENKFGLTEILKHVNDLSMNIDLDETLTSAEAIFHQLAASQNKLPKHLCNILSLGCDVTEETAQ</sequence>
<dbReference type="Gene3D" id="2.30.29.230">
    <property type="match status" value="1"/>
</dbReference>